<evidence type="ECO:0000256" key="2">
    <source>
        <dbReference type="SAM" id="SignalP"/>
    </source>
</evidence>
<reference evidence="3 4" key="1">
    <citation type="submission" date="2019-08" db="EMBL/GenBank/DDBJ databases">
        <title>Identification of a novel species of the genus Boseongicola.</title>
        <authorList>
            <person name="Zhang X.-Q."/>
        </authorList>
    </citation>
    <scope>NUCLEOTIDE SEQUENCE [LARGE SCALE GENOMIC DNA]</scope>
    <source>
        <strain evidence="3 4">HY14</strain>
    </source>
</reference>
<name>A0A5D0RAQ6_9RHOB</name>
<dbReference type="CDD" id="cd16325">
    <property type="entry name" value="LolA"/>
    <property type="match status" value="1"/>
</dbReference>
<protein>
    <submittedName>
        <fullName evidence="3">Outer membrane lipoprotein carrier protein LolA</fullName>
    </submittedName>
</protein>
<evidence type="ECO:0000313" key="4">
    <source>
        <dbReference type="Proteomes" id="UP000322080"/>
    </source>
</evidence>
<gene>
    <name evidence="3" type="ORF">FVF75_16655</name>
</gene>
<keyword evidence="1 2" id="KW-0732">Signal</keyword>
<dbReference type="AlphaFoldDB" id="A0A5D0RAQ6"/>
<dbReference type="EMBL" id="VSIY01000015">
    <property type="protein sequence ID" value="TYB77946.1"/>
    <property type="molecule type" value="Genomic_DNA"/>
</dbReference>
<dbReference type="InterPro" id="IPR004564">
    <property type="entry name" value="OM_lipoprot_carrier_LolA-like"/>
</dbReference>
<dbReference type="PANTHER" id="PTHR35869:SF1">
    <property type="entry name" value="OUTER-MEMBRANE LIPOPROTEIN CARRIER PROTEIN"/>
    <property type="match status" value="1"/>
</dbReference>
<dbReference type="SUPFAM" id="SSF89392">
    <property type="entry name" value="Prokaryotic lipoproteins and lipoprotein localization factors"/>
    <property type="match status" value="1"/>
</dbReference>
<organism evidence="3 4">
    <name type="scientific">Maritimibacter fusiformis</name>
    <dbReference type="NCBI Taxonomy" id="2603819"/>
    <lineage>
        <taxon>Bacteria</taxon>
        <taxon>Pseudomonadati</taxon>
        <taxon>Pseudomonadota</taxon>
        <taxon>Alphaproteobacteria</taxon>
        <taxon>Rhodobacterales</taxon>
        <taxon>Roseobacteraceae</taxon>
        <taxon>Maritimibacter</taxon>
    </lineage>
</organism>
<evidence type="ECO:0000313" key="3">
    <source>
        <dbReference type="EMBL" id="TYB77946.1"/>
    </source>
</evidence>
<accession>A0A5D0RAQ6</accession>
<dbReference type="Pfam" id="PF03548">
    <property type="entry name" value="LolA"/>
    <property type="match status" value="1"/>
</dbReference>
<evidence type="ECO:0000256" key="1">
    <source>
        <dbReference type="ARBA" id="ARBA00022729"/>
    </source>
</evidence>
<dbReference type="PANTHER" id="PTHR35869">
    <property type="entry name" value="OUTER-MEMBRANE LIPOPROTEIN CARRIER PROTEIN"/>
    <property type="match status" value="1"/>
</dbReference>
<keyword evidence="3" id="KW-0449">Lipoprotein</keyword>
<dbReference type="Proteomes" id="UP000322080">
    <property type="component" value="Unassembled WGS sequence"/>
</dbReference>
<comment type="caution">
    <text evidence="3">The sequence shown here is derived from an EMBL/GenBank/DDBJ whole genome shotgun (WGS) entry which is preliminary data.</text>
</comment>
<keyword evidence="4" id="KW-1185">Reference proteome</keyword>
<sequence length="198" mass="21891">MFRPLLASALLALSALPAMADKLSLNDISRYLNGMTTLQAEITQINADQTISTGRIMIHRPGRARFEYDPPNEALVIAGGQKLAVFDGKSNTGPEEYPLDRTPLNLILARNVDLSRANMVVGHDYDGTATIITAQDPEHPEYGNIRLMFTADPVELRQWVITDDTGSETTVILGETTEDVRFNTAMFSIVAEVEKRNR</sequence>
<dbReference type="Gene3D" id="2.50.20.10">
    <property type="entry name" value="Lipoprotein localisation LolA/LolB/LppX"/>
    <property type="match status" value="1"/>
</dbReference>
<feature type="signal peptide" evidence="2">
    <location>
        <begin position="1"/>
        <end position="20"/>
    </location>
</feature>
<proteinExistence type="predicted"/>
<feature type="chain" id="PRO_5023087214" evidence="2">
    <location>
        <begin position="21"/>
        <end position="198"/>
    </location>
</feature>
<dbReference type="InterPro" id="IPR029046">
    <property type="entry name" value="LolA/LolB/LppX"/>
</dbReference>